<dbReference type="Proteomes" id="UP000051015">
    <property type="component" value="Unassembled WGS sequence"/>
</dbReference>
<dbReference type="SUPFAM" id="SSF88946">
    <property type="entry name" value="Sigma2 domain of RNA polymerase sigma factors"/>
    <property type="match status" value="1"/>
</dbReference>
<comment type="caution">
    <text evidence="1">The sequence shown here is derived from an EMBL/GenBank/DDBJ whole genome shotgun (WGS) entry which is preliminary data.</text>
</comment>
<reference evidence="1 2" key="1">
    <citation type="journal article" date="2015" name="Genome Announc.">
        <title>Expanding the biotechnology potential of lactobacilli through comparative genomics of 213 strains and associated genera.</title>
        <authorList>
            <person name="Sun Z."/>
            <person name="Harris H.M."/>
            <person name="McCann A."/>
            <person name="Guo C."/>
            <person name="Argimon S."/>
            <person name="Zhang W."/>
            <person name="Yang X."/>
            <person name="Jeffery I.B."/>
            <person name="Cooney J.C."/>
            <person name="Kagawa T.F."/>
            <person name="Liu W."/>
            <person name="Song Y."/>
            <person name="Salvetti E."/>
            <person name="Wrobel A."/>
            <person name="Rasinkangas P."/>
            <person name="Parkhill J."/>
            <person name="Rea M.C."/>
            <person name="O'Sullivan O."/>
            <person name="Ritari J."/>
            <person name="Douillard F.P."/>
            <person name="Paul Ross R."/>
            <person name="Yang R."/>
            <person name="Briner A.E."/>
            <person name="Felis G.E."/>
            <person name="de Vos W.M."/>
            <person name="Barrangou R."/>
            <person name="Klaenhammer T.R."/>
            <person name="Caufield P.W."/>
            <person name="Cui Y."/>
            <person name="Zhang H."/>
            <person name="O'Toole P.W."/>
        </authorList>
    </citation>
    <scope>NUCLEOTIDE SEQUENCE [LARGE SCALE GENOMIC DNA]</scope>
    <source>
        <strain evidence="1 2">DSM 21051</strain>
    </source>
</reference>
<dbReference type="PATRIC" id="fig|1423725.3.peg.1003"/>
<accession>A0A0R2D2N9</accession>
<keyword evidence="2" id="KW-1185">Reference proteome</keyword>
<evidence type="ECO:0000313" key="1">
    <source>
        <dbReference type="EMBL" id="KRM96164.1"/>
    </source>
</evidence>
<dbReference type="GO" id="GO:0006352">
    <property type="term" value="P:DNA-templated transcription initiation"/>
    <property type="evidence" value="ECO:0007669"/>
    <property type="project" value="InterPro"/>
</dbReference>
<proteinExistence type="predicted"/>
<dbReference type="GO" id="GO:0003700">
    <property type="term" value="F:DNA-binding transcription factor activity"/>
    <property type="evidence" value="ECO:0007669"/>
    <property type="project" value="InterPro"/>
</dbReference>
<organism evidence="1 2">
    <name type="scientific">Liquorilactobacillus aquaticus DSM 21051</name>
    <dbReference type="NCBI Taxonomy" id="1423725"/>
    <lineage>
        <taxon>Bacteria</taxon>
        <taxon>Bacillati</taxon>
        <taxon>Bacillota</taxon>
        <taxon>Bacilli</taxon>
        <taxon>Lactobacillales</taxon>
        <taxon>Lactobacillaceae</taxon>
        <taxon>Liquorilactobacillus</taxon>
    </lineage>
</organism>
<gene>
    <name evidence="1" type="ORF">FC19_GL000973</name>
</gene>
<dbReference type="STRING" id="1423725.FC19_GL000973"/>
<dbReference type="AlphaFoldDB" id="A0A0R2D2N9"/>
<name>A0A0R2D2N9_9LACO</name>
<protein>
    <submittedName>
        <fullName evidence="1">ComX</fullName>
    </submittedName>
</protein>
<dbReference type="InterPro" id="IPR013325">
    <property type="entry name" value="RNA_pol_sigma_r2"/>
</dbReference>
<evidence type="ECO:0000313" key="2">
    <source>
        <dbReference type="Proteomes" id="UP000051015"/>
    </source>
</evidence>
<dbReference type="EMBL" id="AYZD01000016">
    <property type="protein sequence ID" value="KRM96164.1"/>
    <property type="molecule type" value="Genomic_DNA"/>
</dbReference>
<sequence length="163" mass="18932">MVNKVINRYNFRLLETEDLIQEARIVCYRTALAYDVSNNVSFGRFFQQSLLNCFCSLLRRETAKKRRGDIYAESYNQLLETQGESAHETDLLVSSTLAVILAKETILSMAEDMNEFEYSIFNLLVFEQYTPERISSDLHLPIIKVNRSIAQSRNKLSSRFDEP</sequence>